<comment type="caution">
    <text evidence="1">The sequence shown here is derived from an EMBL/GenBank/DDBJ whole genome shotgun (WGS) entry which is preliminary data.</text>
</comment>
<proteinExistence type="predicted"/>
<protein>
    <submittedName>
        <fullName evidence="1">Uncharacterized protein</fullName>
    </submittedName>
</protein>
<name>A0A9X2C289_9BURK</name>
<dbReference type="RefSeq" id="WP_275685711.1">
    <property type="nucleotide sequence ID" value="NZ_JAJLJH010000017.1"/>
</dbReference>
<sequence length="241" mass="26173">MVFFGRKRASVTLVRAWCSPFGEDGPAGELLALVDQVLASTSFVPLEGSINHGYTQQMSSLRRALAKMKPAQLDALSVRDESGEVICSFEAEGASVGDRARAFEIFALLPPASDAAQDKLLRLLLQHRMHYGYARALGPDFNPVSEAAIQRGFFGKEIEVDGGRADWLVPEMDVRAGAVRGLYPANVFSAIGLARLAGSGLRLPASAPSVGEQLWRPTVIERSELLRLNPNYRGYLHFGDA</sequence>
<evidence type="ECO:0000313" key="2">
    <source>
        <dbReference type="Proteomes" id="UP001139353"/>
    </source>
</evidence>
<accession>A0A9X2C289</accession>
<reference evidence="1" key="1">
    <citation type="submission" date="2021-11" db="EMBL/GenBank/DDBJ databases">
        <title>BS-T2-15 a new species belonging to the Comamonadaceae family isolated from the soil of a French oak forest.</title>
        <authorList>
            <person name="Mieszkin S."/>
            <person name="Alain K."/>
        </authorList>
    </citation>
    <scope>NUCLEOTIDE SEQUENCE</scope>
    <source>
        <strain evidence="1">BS-T2-15</strain>
    </source>
</reference>
<evidence type="ECO:0000313" key="1">
    <source>
        <dbReference type="EMBL" id="MCK9689658.1"/>
    </source>
</evidence>
<dbReference type="EMBL" id="JAJLJH010000017">
    <property type="protein sequence ID" value="MCK9689658.1"/>
    <property type="molecule type" value="Genomic_DNA"/>
</dbReference>
<gene>
    <name evidence="1" type="ORF">LPC04_28395</name>
</gene>
<dbReference type="AlphaFoldDB" id="A0A9X2C289"/>
<keyword evidence="2" id="KW-1185">Reference proteome</keyword>
<organism evidence="1 2">
    <name type="scientific">Scleromatobacter humisilvae</name>
    <dbReference type="NCBI Taxonomy" id="2897159"/>
    <lineage>
        <taxon>Bacteria</taxon>
        <taxon>Pseudomonadati</taxon>
        <taxon>Pseudomonadota</taxon>
        <taxon>Betaproteobacteria</taxon>
        <taxon>Burkholderiales</taxon>
        <taxon>Sphaerotilaceae</taxon>
        <taxon>Scleromatobacter</taxon>
    </lineage>
</organism>
<dbReference type="Proteomes" id="UP001139353">
    <property type="component" value="Unassembled WGS sequence"/>
</dbReference>